<evidence type="ECO:0000256" key="2">
    <source>
        <dbReference type="ARBA" id="ARBA00023015"/>
    </source>
</evidence>
<dbReference type="SUPFAM" id="SSF55455">
    <property type="entry name" value="SRF-like"/>
    <property type="match status" value="1"/>
</dbReference>
<feature type="compositionally biased region" description="Low complexity" evidence="7">
    <location>
        <begin position="346"/>
        <end position="377"/>
    </location>
</feature>
<keyword evidence="2" id="KW-0805">Transcription regulation</keyword>
<proteinExistence type="predicted"/>
<dbReference type="PANTHER" id="PTHR11945:SF23">
    <property type="entry name" value="MYOCYTE-SPECIFIC ENHANCER FACTOR 2D"/>
    <property type="match status" value="1"/>
</dbReference>
<protein>
    <recommendedName>
        <fullName evidence="8">MADS-box domain-containing protein</fullName>
    </recommendedName>
</protein>
<organism evidence="9 10">
    <name type="scientific">Onychostoma macrolepis</name>
    <dbReference type="NCBI Taxonomy" id="369639"/>
    <lineage>
        <taxon>Eukaryota</taxon>
        <taxon>Metazoa</taxon>
        <taxon>Chordata</taxon>
        <taxon>Craniata</taxon>
        <taxon>Vertebrata</taxon>
        <taxon>Euteleostomi</taxon>
        <taxon>Actinopterygii</taxon>
        <taxon>Neopterygii</taxon>
        <taxon>Teleostei</taxon>
        <taxon>Ostariophysi</taxon>
        <taxon>Cypriniformes</taxon>
        <taxon>Cyprinidae</taxon>
        <taxon>Acrossocheilinae</taxon>
        <taxon>Onychostoma</taxon>
    </lineage>
</organism>
<evidence type="ECO:0000313" key="9">
    <source>
        <dbReference type="EMBL" id="KAF4103114.1"/>
    </source>
</evidence>
<dbReference type="AlphaFoldDB" id="A0A7J6C7V4"/>
<gene>
    <name evidence="9" type="ORF">G5714_015997</name>
</gene>
<dbReference type="EMBL" id="JAAMOB010000016">
    <property type="protein sequence ID" value="KAF4103114.1"/>
    <property type="molecule type" value="Genomic_DNA"/>
</dbReference>
<comment type="caution">
    <text evidence="9">The sequence shown here is derived from an EMBL/GenBank/DDBJ whole genome shotgun (WGS) entry which is preliminary data.</text>
</comment>
<keyword evidence="5" id="KW-0804">Transcription</keyword>
<dbReference type="SMART" id="SM00432">
    <property type="entry name" value="MADS"/>
    <property type="match status" value="1"/>
</dbReference>
<dbReference type="FunFam" id="3.40.1810.10:FF:000001">
    <property type="entry name" value="Myocyte-specific enhancer factor 2A homolog"/>
    <property type="match status" value="1"/>
</dbReference>
<dbReference type="InterPro" id="IPR002100">
    <property type="entry name" value="TF_MADSbox"/>
</dbReference>
<dbReference type="PANTHER" id="PTHR11945">
    <property type="entry name" value="MADS BOX PROTEIN"/>
    <property type="match status" value="1"/>
</dbReference>
<evidence type="ECO:0000256" key="3">
    <source>
        <dbReference type="ARBA" id="ARBA00023125"/>
    </source>
</evidence>
<dbReference type="InterPro" id="IPR022102">
    <property type="entry name" value="HJURP_C"/>
</dbReference>
<accession>A0A7J6C7V4</accession>
<dbReference type="PROSITE" id="PS00350">
    <property type="entry name" value="MADS_BOX_1"/>
    <property type="match status" value="1"/>
</dbReference>
<feature type="compositionally biased region" description="Low complexity" evidence="7">
    <location>
        <begin position="174"/>
        <end position="186"/>
    </location>
</feature>
<evidence type="ECO:0000256" key="5">
    <source>
        <dbReference type="ARBA" id="ARBA00023163"/>
    </source>
</evidence>
<evidence type="ECO:0000256" key="6">
    <source>
        <dbReference type="ARBA" id="ARBA00023242"/>
    </source>
</evidence>
<feature type="compositionally biased region" description="Polar residues" evidence="7">
    <location>
        <begin position="398"/>
        <end position="408"/>
    </location>
</feature>
<keyword evidence="10" id="KW-1185">Reference proteome</keyword>
<evidence type="ECO:0000259" key="8">
    <source>
        <dbReference type="PROSITE" id="PS50066"/>
    </source>
</evidence>
<dbReference type="GO" id="GO:0000981">
    <property type="term" value="F:DNA-binding transcription factor activity, RNA polymerase II-specific"/>
    <property type="evidence" value="ECO:0007669"/>
    <property type="project" value="TreeGrafter"/>
</dbReference>
<feature type="compositionally biased region" description="Low complexity" evidence="7">
    <location>
        <begin position="454"/>
        <end position="463"/>
    </location>
</feature>
<dbReference type="GO" id="GO:0046983">
    <property type="term" value="F:protein dimerization activity"/>
    <property type="evidence" value="ECO:0007669"/>
    <property type="project" value="InterPro"/>
</dbReference>
<feature type="region of interest" description="Disordered" evidence="7">
    <location>
        <begin position="92"/>
        <end position="115"/>
    </location>
</feature>
<sequence length="514" mass="55441">MGRKKIQIQRITDERNRQVTFTKRKFGLMKKAYELSVLCDCEIALIIFNHSNKLFQYASTDMDKVLLKYTEYNEPHESRTNADIIETLRKKGFNGCNSPEPDGDDSIDQSPLQDDKYRKSDDLDILFKRYGSTVPPPTFSMPVTVPVSSQSPLPFSNPSSLVTTSFVTSTLTDPRLLSPQQPQLQRNTVSPGLPQRPASAGALLGGDLNNSNGACPSPVANGYVSARASPGLLSVSNGNSMGKVVAKSPPPPSSQMVNSRKPDLRVITSQSSKGLLQLNAQRLVSSQVTQPLTTPVVSVATPSLLTPFSMPTAYTTDYQLTSADLTALQAFTPSGALLPSNMTTWQQQQQPSVSQQPQQQPSVSQQQPQQQQQQPQQLTLASLSNLVPVGSLPHGATLTVNTDPNFSIKSEPVSPNRDRSTPSSTAGAAGGVSGLTVTQYPLRLEPTGRSPVDSISSNGSSYEGSDRDDGGQPRPPDFNSASLGLLRASGEQPAQAEQQESANVKRMRLDTWVT</sequence>
<name>A0A7J6C7V4_9TELE</name>
<evidence type="ECO:0000256" key="7">
    <source>
        <dbReference type="SAM" id="MobiDB-lite"/>
    </source>
</evidence>
<reference evidence="9 10" key="1">
    <citation type="submission" date="2020-04" db="EMBL/GenBank/DDBJ databases">
        <title>Chromosome-level genome assembly of a cyprinid fish Onychostoma macrolepis by integration of Nanopore Sequencing, Bionano and Hi-C technology.</title>
        <authorList>
            <person name="Wang D."/>
        </authorList>
    </citation>
    <scope>NUCLEOTIDE SEQUENCE [LARGE SCALE GENOMIC DNA]</scope>
    <source>
        <strain evidence="9">SWU-2019</strain>
        <tissue evidence="9">Muscle</tissue>
    </source>
</reference>
<feature type="region of interest" description="Disordered" evidence="7">
    <location>
        <begin position="174"/>
        <end position="205"/>
    </location>
</feature>
<feature type="domain" description="MADS-box" evidence="8">
    <location>
        <begin position="1"/>
        <end position="61"/>
    </location>
</feature>
<dbReference type="Proteomes" id="UP000579812">
    <property type="component" value="Unassembled WGS sequence"/>
</dbReference>
<dbReference type="GO" id="GO:0000978">
    <property type="term" value="F:RNA polymerase II cis-regulatory region sequence-specific DNA binding"/>
    <property type="evidence" value="ECO:0007669"/>
    <property type="project" value="TreeGrafter"/>
</dbReference>
<dbReference type="Pfam" id="PF12347">
    <property type="entry name" value="HJURP_C"/>
    <property type="match status" value="1"/>
</dbReference>
<dbReference type="InterPro" id="IPR036879">
    <property type="entry name" value="TF_MADSbox_sf"/>
</dbReference>
<evidence type="ECO:0000256" key="1">
    <source>
        <dbReference type="ARBA" id="ARBA00004123"/>
    </source>
</evidence>
<dbReference type="PRINTS" id="PR00404">
    <property type="entry name" value="MADSDOMAIN"/>
</dbReference>
<feature type="compositionally biased region" description="Low complexity" evidence="7">
    <location>
        <begin position="488"/>
        <end position="502"/>
    </location>
</feature>
<keyword evidence="4" id="KW-0010">Activator</keyword>
<dbReference type="CDD" id="cd00265">
    <property type="entry name" value="MADS_MEF2_like"/>
    <property type="match status" value="1"/>
</dbReference>
<evidence type="ECO:0000313" key="10">
    <source>
        <dbReference type="Proteomes" id="UP000579812"/>
    </source>
</evidence>
<dbReference type="GO" id="GO:0030154">
    <property type="term" value="P:cell differentiation"/>
    <property type="evidence" value="ECO:0007669"/>
    <property type="project" value="TreeGrafter"/>
</dbReference>
<evidence type="ECO:0000256" key="4">
    <source>
        <dbReference type="ARBA" id="ARBA00023159"/>
    </source>
</evidence>
<keyword evidence="3" id="KW-0238">DNA-binding</keyword>
<dbReference type="InterPro" id="IPR033896">
    <property type="entry name" value="MEF2-like_N"/>
</dbReference>
<feature type="region of interest" description="Disordered" evidence="7">
    <location>
        <begin position="343"/>
        <end position="377"/>
    </location>
</feature>
<dbReference type="GO" id="GO:0005634">
    <property type="term" value="C:nucleus"/>
    <property type="evidence" value="ECO:0007669"/>
    <property type="project" value="UniProtKB-SubCell"/>
</dbReference>
<dbReference type="GO" id="GO:0045944">
    <property type="term" value="P:positive regulation of transcription by RNA polymerase II"/>
    <property type="evidence" value="ECO:0007669"/>
    <property type="project" value="InterPro"/>
</dbReference>
<dbReference type="PROSITE" id="PS50066">
    <property type="entry name" value="MADS_BOX_2"/>
    <property type="match status" value="1"/>
</dbReference>
<feature type="region of interest" description="Disordered" evidence="7">
    <location>
        <begin position="394"/>
        <end position="514"/>
    </location>
</feature>
<dbReference type="Gene3D" id="3.40.1810.10">
    <property type="entry name" value="Transcription factor, MADS-box"/>
    <property type="match status" value="1"/>
</dbReference>
<dbReference type="Pfam" id="PF00319">
    <property type="entry name" value="SRF-TF"/>
    <property type="match status" value="1"/>
</dbReference>
<comment type="subcellular location">
    <subcellularLocation>
        <location evidence="1">Nucleus</location>
    </subcellularLocation>
</comment>
<keyword evidence="6" id="KW-0539">Nucleus</keyword>